<sequence>MLKSVHGEVPRQSAPTMKEDLKKPALVELTEEQKQQMLLSEGFRNFFDKSARIVERALCESDGPSHEYSIGGIKTESYVLFLTSLPCQIARVIFAFLSIECVSYTADTLNLST</sequence>
<name>A0A5K3G5B1_MESCO</name>
<accession>A0A5K3G5B1</accession>
<proteinExistence type="predicted"/>
<evidence type="ECO:0000313" key="2">
    <source>
        <dbReference type="WBParaSite" id="MCU_014593-RA"/>
    </source>
</evidence>
<protein>
    <submittedName>
        <fullName evidence="2">Dynein light chain</fullName>
    </submittedName>
</protein>
<feature type="region of interest" description="Disordered" evidence="1">
    <location>
        <begin position="1"/>
        <end position="20"/>
    </location>
</feature>
<organism evidence="2">
    <name type="scientific">Mesocestoides corti</name>
    <name type="common">Flatworm</name>
    <dbReference type="NCBI Taxonomy" id="53468"/>
    <lineage>
        <taxon>Eukaryota</taxon>
        <taxon>Metazoa</taxon>
        <taxon>Spiralia</taxon>
        <taxon>Lophotrochozoa</taxon>
        <taxon>Platyhelminthes</taxon>
        <taxon>Cestoda</taxon>
        <taxon>Eucestoda</taxon>
        <taxon>Cyclophyllidea</taxon>
        <taxon>Mesocestoididae</taxon>
        <taxon>Mesocestoides</taxon>
    </lineage>
</organism>
<evidence type="ECO:0000256" key="1">
    <source>
        <dbReference type="SAM" id="MobiDB-lite"/>
    </source>
</evidence>
<dbReference type="WBParaSite" id="MCU_014593-RA">
    <property type="protein sequence ID" value="MCU_014593-RA"/>
    <property type="gene ID" value="MCU_014593"/>
</dbReference>
<reference evidence="2" key="1">
    <citation type="submission" date="2019-11" db="UniProtKB">
        <authorList>
            <consortium name="WormBaseParasite"/>
        </authorList>
    </citation>
    <scope>IDENTIFICATION</scope>
</reference>
<dbReference type="AlphaFoldDB" id="A0A5K3G5B1"/>